<reference evidence="2 3" key="1">
    <citation type="journal article" date="2011" name="J. Bacteriol.">
        <title>Genome sequence of Chthoniobacter flavus Ellin428, an aerobic heterotrophic soil bacterium.</title>
        <authorList>
            <person name="Kant R."/>
            <person name="van Passel M.W."/>
            <person name="Palva A."/>
            <person name="Lucas S."/>
            <person name="Lapidus A."/>
            <person name="Glavina Del Rio T."/>
            <person name="Dalin E."/>
            <person name="Tice H."/>
            <person name="Bruce D."/>
            <person name="Goodwin L."/>
            <person name="Pitluck S."/>
            <person name="Larimer F.W."/>
            <person name="Land M.L."/>
            <person name="Hauser L."/>
            <person name="Sangwan P."/>
            <person name="de Vos W.M."/>
            <person name="Janssen P.H."/>
            <person name="Smidt H."/>
        </authorList>
    </citation>
    <scope>NUCLEOTIDE SEQUENCE [LARGE SCALE GENOMIC DNA]</scope>
    <source>
        <strain evidence="2 3">Ellin428</strain>
    </source>
</reference>
<feature type="transmembrane region" description="Helical" evidence="1">
    <location>
        <begin position="193"/>
        <end position="218"/>
    </location>
</feature>
<accession>B4CXJ9</accession>
<organism evidence="2 3">
    <name type="scientific">Chthoniobacter flavus Ellin428</name>
    <dbReference type="NCBI Taxonomy" id="497964"/>
    <lineage>
        <taxon>Bacteria</taxon>
        <taxon>Pseudomonadati</taxon>
        <taxon>Verrucomicrobiota</taxon>
        <taxon>Spartobacteria</taxon>
        <taxon>Chthoniobacterales</taxon>
        <taxon>Chthoniobacteraceae</taxon>
        <taxon>Chthoniobacter</taxon>
    </lineage>
</organism>
<keyword evidence="3" id="KW-1185">Reference proteome</keyword>
<evidence type="ECO:0000313" key="2">
    <source>
        <dbReference type="EMBL" id="EDY20997.1"/>
    </source>
</evidence>
<dbReference type="InParanoid" id="B4CXJ9"/>
<name>B4CXJ9_9BACT</name>
<dbReference type="AlphaFoldDB" id="B4CXJ9"/>
<protein>
    <recommendedName>
        <fullName evidence="4">Transmembrane protein</fullName>
    </recommendedName>
</protein>
<sequence precursor="true">MKTNYFDHYSFRARLQPAFLALVPLAVGVMAWAQPGAKWVTALWSLLGAAGFTFFLANIARNRGKSIEPKLWESWGGTPTTQLLRHRGEGNPVLRERWHQQLAKLLGRPMPTAAEEVEDPAAADALYEAGTKLLIGKTYDAKAHPFVYRDNVNYGFCRNLHGLRGLGIAASVVGALVSVGAGVWFVAQGKAQLLPWGSAGICVVMLLWWVFTVTAAWVKVPAMNYAQHLFAATESLTKAKKVKQPRDD</sequence>
<keyword evidence="1" id="KW-1133">Transmembrane helix</keyword>
<dbReference type="EMBL" id="ABVL01000003">
    <property type="protein sequence ID" value="EDY20997.1"/>
    <property type="molecule type" value="Genomic_DNA"/>
</dbReference>
<evidence type="ECO:0000313" key="3">
    <source>
        <dbReference type="Proteomes" id="UP000005824"/>
    </source>
</evidence>
<comment type="caution">
    <text evidence="2">The sequence shown here is derived from an EMBL/GenBank/DDBJ whole genome shotgun (WGS) entry which is preliminary data.</text>
</comment>
<evidence type="ECO:0008006" key="4">
    <source>
        <dbReference type="Google" id="ProtNLM"/>
    </source>
</evidence>
<dbReference type="Proteomes" id="UP000005824">
    <property type="component" value="Unassembled WGS sequence"/>
</dbReference>
<dbReference type="eggNOG" id="ENOG502Z8ED">
    <property type="taxonomic scope" value="Bacteria"/>
</dbReference>
<evidence type="ECO:0000256" key="1">
    <source>
        <dbReference type="SAM" id="Phobius"/>
    </source>
</evidence>
<dbReference type="RefSeq" id="WP_006978616.1">
    <property type="nucleotide sequence ID" value="NZ_ABVL01000003.1"/>
</dbReference>
<dbReference type="STRING" id="497964.CfE428DRAFT_1290"/>
<keyword evidence="1" id="KW-0472">Membrane</keyword>
<gene>
    <name evidence="2" type="ORF">CfE428DRAFT_1290</name>
</gene>
<keyword evidence="1" id="KW-0812">Transmembrane</keyword>
<feature type="transmembrane region" description="Helical" evidence="1">
    <location>
        <begin position="166"/>
        <end position="187"/>
    </location>
</feature>
<proteinExistence type="predicted"/>
<feature type="transmembrane region" description="Helical" evidence="1">
    <location>
        <begin position="43"/>
        <end position="60"/>
    </location>
</feature>